<comment type="caution">
    <text evidence="1">The sequence shown here is derived from an EMBL/GenBank/DDBJ whole genome shotgun (WGS) entry which is preliminary data.</text>
</comment>
<reference evidence="1 2" key="1">
    <citation type="submission" date="2019-09" db="EMBL/GenBank/DDBJ databases">
        <authorList>
            <person name="Cao W.R."/>
        </authorList>
    </citation>
    <scope>NUCLEOTIDE SEQUENCE [LARGE SCALE GENOMIC DNA]</scope>
    <source>
        <strain evidence="2">a4</strain>
    </source>
</reference>
<name>A0A7J5AQF7_9FLAO</name>
<dbReference type="RefSeq" id="WP_150898997.1">
    <property type="nucleotide sequence ID" value="NZ_WAAU01000008.1"/>
</dbReference>
<accession>A0A7J5AQF7</accession>
<proteinExistence type="predicted"/>
<evidence type="ECO:0000313" key="1">
    <source>
        <dbReference type="EMBL" id="KAB1159752.1"/>
    </source>
</evidence>
<evidence type="ECO:0000313" key="2">
    <source>
        <dbReference type="Proteomes" id="UP000467305"/>
    </source>
</evidence>
<dbReference type="Proteomes" id="UP000467305">
    <property type="component" value="Unassembled WGS sequence"/>
</dbReference>
<gene>
    <name evidence="1" type="ORF">F7018_05435</name>
</gene>
<dbReference type="OrthoDB" id="1494640at2"/>
<dbReference type="EMBL" id="WAAU01000008">
    <property type="protein sequence ID" value="KAB1159752.1"/>
    <property type="molecule type" value="Genomic_DNA"/>
</dbReference>
<protein>
    <submittedName>
        <fullName evidence="1">Uncharacterized protein</fullName>
    </submittedName>
</protein>
<organism evidence="1 2">
    <name type="scientific">Tenacibaculum aiptasiae</name>
    <dbReference type="NCBI Taxonomy" id="426481"/>
    <lineage>
        <taxon>Bacteria</taxon>
        <taxon>Pseudomonadati</taxon>
        <taxon>Bacteroidota</taxon>
        <taxon>Flavobacteriia</taxon>
        <taxon>Flavobacteriales</taxon>
        <taxon>Flavobacteriaceae</taxon>
        <taxon>Tenacibaculum</taxon>
    </lineage>
</organism>
<keyword evidence="2" id="KW-1185">Reference proteome</keyword>
<sequence>MEFSKDYKELGEIIVKKLRDENFKYYSQKREFGKSMTAKEYSELPRNPNLAPELQQLEDERFEFFNGLNERQTEILNRFILNVLDSTAFNFLREIEENLNNNESIGLTINGQKVENLTSELLSGTLFGEYFLWTEKSSEFGEFQQ</sequence>
<dbReference type="AlphaFoldDB" id="A0A7J5AQF7"/>